<organism evidence="1">
    <name type="scientific">Rhizophora mucronata</name>
    <name type="common">Asiatic mangrove</name>
    <dbReference type="NCBI Taxonomy" id="61149"/>
    <lineage>
        <taxon>Eukaryota</taxon>
        <taxon>Viridiplantae</taxon>
        <taxon>Streptophyta</taxon>
        <taxon>Embryophyta</taxon>
        <taxon>Tracheophyta</taxon>
        <taxon>Spermatophyta</taxon>
        <taxon>Magnoliopsida</taxon>
        <taxon>eudicotyledons</taxon>
        <taxon>Gunneridae</taxon>
        <taxon>Pentapetalae</taxon>
        <taxon>rosids</taxon>
        <taxon>fabids</taxon>
        <taxon>Malpighiales</taxon>
        <taxon>Rhizophoraceae</taxon>
        <taxon>Rhizophora</taxon>
    </lineage>
</organism>
<reference evidence="1" key="1">
    <citation type="submission" date="2018-02" db="EMBL/GenBank/DDBJ databases">
        <title>Rhizophora mucronata_Transcriptome.</title>
        <authorList>
            <person name="Meera S.P."/>
            <person name="Sreeshan A."/>
            <person name="Augustine A."/>
        </authorList>
    </citation>
    <scope>NUCLEOTIDE SEQUENCE</scope>
    <source>
        <tissue evidence="1">Leaf</tissue>
    </source>
</reference>
<dbReference type="EMBL" id="GGEC01091996">
    <property type="protein sequence ID" value="MBX72480.1"/>
    <property type="molecule type" value="Transcribed_RNA"/>
</dbReference>
<proteinExistence type="predicted"/>
<dbReference type="AlphaFoldDB" id="A0A2P2QZT5"/>
<evidence type="ECO:0000313" key="1">
    <source>
        <dbReference type="EMBL" id="MBX72480.1"/>
    </source>
</evidence>
<protein>
    <submittedName>
        <fullName evidence="1">Uncharacterized protein</fullName>
    </submittedName>
</protein>
<accession>A0A2P2QZT5</accession>
<name>A0A2P2QZT5_RHIMU</name>
<sequence>MFFRHQLALLCVHMTSFAKLD</sequence>